<reference evidence="3 4" key="1">
    <citation type="journal article" date="2016" name="Mol. Biol. Evol.">
        <title>Comparative Genomics of Early-Diverging Mushroom-Forming Fungi Provides Insights into the Origins of Lignocellulose Decay Capabilities.</title>
        <authorList>
            <person name="Nagy L.G."/>
            <person name="Riley R."/>
            <person name="Tritt A."/>
            <person name="Adam C."/>
            <person name="Daum C."/>
            <person name="Floudas D."/>
            <person name="Sun H."/>
            <person name="Yadav J.S."/>
            <person name="Pangilinan J."/>
            <person name="Larsson K.H."/>
            <person name="Matsuura K."/>
            <person name="Barry K."/>
            <person name="Labutti K."/>
            <person name="Kuo R."/>
            <person name="Ohm R.A."/>
            <person name="Bhattacharya S.S."/>
            <person name="Shirouzu T."/>
            <person name="Yoshinaga Y."/>
            <person name="Martin F.M."/>
            <person name="Grigoriev I.V."/>
            <person name="Hibbett D.S."/>
        </authorList>
    </citation>
    <scope>NUCLEOTIDE SEQUENCE [LARGE SCALE GENOMIC DNA]</scope>
    <source>
        <strain evidence="3 4">HHB14362 ss-1</strain>
    </source>
</reference>
<feature type="compositionally biased region" description="Basic and acidic residues" evidence="1">
    <location>
        <begin position="30"/>
        <end position="43"/>
    </location>
</feature>
<keyword evidence="4" id="KW-1185">Reference proteome</keyword>
<evidence type="ECO:0000256" key="1">
    <source>
        <dbReference type="SAM" id="MobiDB-lite"/>
    </source>
</evidence>
<proteinExistence type="predicted"/>
<dbReference type="EMBL" id="KV425614">
    <property type="protein sequence ID" value="KZT20901.1"/>
    <property type="molecule type" value="Genomic_DNA"/>
</dbReference>
<dbReference type="PANTHER" id="PTHR21561:SF12">
    <property type="entry name" value="INO80 COMPLEX SUBUNIT B"/>
    <property type="match status" value="1"/>
</dbReference>
<organism evidence="3 4">
    <name type="scientific">Neolentinus lepideus HHB14362 ss-1</name>
    <dbReference type="NCBI Taxonomy" id="1314782"/>
    <lineage>
        <taxon>Eukaryota</taxon>
        <taxon>Fungi</taxon>
        <taxon>Dikarya</taxon>
        <taxon>Basidiomycota</taxon>
        <taxon>Agaricomycotina</taxon>
        <taxon>Agaricomycetes</taxon>
        <taxon>Gloeophyllales</taxon>
        <taxon>Gloeophyllaceae</taxon>
        <taxon>Neolentinus</taxon>
    </lineage>
</organism>
<dbReference type="STRING" id="1314782.A0A165PDX7"/>
<dbReference type="InterPro" id="IPR029523">
    <property type="entry name" value="INO80B/Ies2"/>
</dbReference>
<feature type="region of interest" description="Disordered" evidence="1">
    <location>
        <begin position="1"/>
        <end position="110"/>
    </location>
</feature>
<name>A0A165PDX7_9AGAM</name>
<dbReference type="Proteomes" id="UP000076761">
    <property type="component" value="Unassembled WGS sequence"/>
</dbReference>
<evidence type="ECO:0000313" key="3">
    <source>
        <dbReference type="EMBL" id="KZT20901.1"/>
    </source>
</evidence>
<dbReference type="InterPro" id="IPR006880">
    <property type="entry name" value="INO80B_C"/>
</dbReference>
<evidence type="ECO:0000259" key="2">
    <source>
        <dbReference type="SMART" id="SM01406"/>
    </source>
</evidence>
<dbReference type="OrthoDB" id="2021186at2759"/>
<dbReference type="AlphaFoldDB" id="A0A165PDX7"/>
<gene>
    <name evidence="3" type="ORF">NEOLEDRAFT_1074694</name>
</gene>
<feature type="domain" description="INO80 complex subunit B-like conserved region" evidence="2">
    <location>
        <begin position="34"/>
        <end position="152"/>
    </location>
</feature>
<dbReference type="GO" id="GO:0006338">
    <property type="term" value="P:chromatin remodeling"/>
    <property type="evidence" value="ECO:0007669"/>
    <property type="project" value="InterPro"/>
</dbReference>
<dbReference type="SMART" id="SM01406">
    <property type="entry name" value="PAPA-1"/>
    <property type="match status" value="1"/>
</dbReference>
<protein>
    <recommendedName>
        <fullName evidence="2">INO80 complex subunit B-like conserved region domain-containing protein</fullName>
    </recommendedName>
</protein>
<feature type="compositionally biased region" description="Basic and acidic residues" evidence="1">
    <location>
        <begin position="52"/>
        <end position="61"/>
    </location>
</feature>
<dbReference type="GO" id="GO:0031011">
    <property type="term" value="C:Ino80 complex"/>
    <property type="evidence" value="ECO:0007669"/>
    <property type="project" value="InterPro"/>
</dbReference>
<dbReference type="PANTHER" id="PTHR21561">
    <property type="entry name" value="INO80 COMPLEX SUBUNIT B"/>
    <property type="match status" value="1"/>
</dbReference>
<sequence length="211" mass="23205">MTARQAAHAGVVETTHVSLTDEPSSRKKRLTDAEIALRREETARKRKHLSEKKKEEEKAETINRLLRAKSSRTRGGRRRAAPPPAPVTVDDTPADSNANPTPDEEAGEDAEVEMDIKEDTAPPPTWYRWTSSTKSMGEEGKMVLTFAVPQNALPAVPLAGDVPRVSRETPTCDVTGCSSIRKYRLVRDFTKGACGMAHLKQLESVVMDITA</sequence>
<feature type="compositionally biased region" description="Basic residues" evidence="1">
    <location>
        <begin position="66"/>
        <end position="80"/>
    </location>
</feature>
<evidence type="ECO:0000313" key="4">
    <source>
        <dbReference type="Proteomes" id="UP000076761"/>
    </source>
</evidence>
<accession>A0A165PDX7</accession>
<dbReference type="Pfam" id="PF04795">
    <property type="entry name" value="PAPA-1"/>
    <property type="match status" value="1"/>
</dbReference>
<dbReference type="InParanoid" id="A0A165PDX7"/>